<dbReference type="Gene3D" id="3.40.50.10170">
    <property type="match status" value="1"/>
</dbReference>
<dbReference type="EMBL" id="DVOC01000103">
    <property type="protein sequence ID" value="HIU91492.1"/>
    <property type="molecule type" value="Genomic_DNA"/>
</dbReference>
<sequence>MKIRITADSTCDLSPELIEKYNVKIMPLFVSLGSDNMLDGIGITPQDIYDYYANTKMLPKTGARSVEDYRDFYLQTLAEGYDGIVHFVISSDMSVSYNNAAKGAEGLNVFVVDSRNLSTGIGLLVLDACDAAAAGKTAKEI</sequence>
<dbReference type="PROSITE" id="PS51482">
    <property type="entry name" value="DEGV"/>
    <property type="match status" value="1"/>
</dbReference>
<reference evidence="2" key="1">
    <citation type="submission" date="2020-10" db="EMBL/GenBank/DDBJ databases">
        <authorList>
            <person name="Gilroy R."/>
        </authorList>
    </citation>
    <scope>NUCLEOTIDE SEQUENCE</scope>
    <source>
        <strain evidence="2">ChiHjej12B11-7776</strain>
    </source>
</reference>
<dbReference type="InterPro" id="IPR003797">
    <property type="entry name" value="DegV"/>
</dbReference>
<evidence type="ECO:0000256" key="1">
    <source>
        <dbReference type="ARBA" id="ARBA00023121"/>
    </source>
</evidence>
<proteinExistence type="predicted"/>
<comment type="caution">
    <text evidence="2">The sequence shown here is derived from an EMBL/GenBank/DDBJ whole genome shotgun (WGS) entry which is preliminary data.</text>
</comment>
<gene>
    <name evidence="2" type="ORF">IAC72_05740</name>
</gene>
<dbReference type="GO" id="GO:0008289">
    <property type="term" value="F:lipid binding"/>
    <property type="evidence" value="ECO:0007669"/>
    <property type="project" value="UniProtKB-KW"/>
</dbReference>
<dbReference type="Pfam" id="PF02645">
    <property type="entry name" value="DegV"/>
    <property type="match status" value="1"/>
</dbReference>
<reference evidence="2" key="2">
    <citation type="journal article" date="2021" name="PeerJ">
        <title>Extensive microbial diversity within the chicken gut microbiome revealed by metagenomics and culture.</title>
        <authorList>
            <person name="Gilroy R."/>
            <person name="Ravi A."/>
            <person name="Getino M."/>
            <person name="Pursley I."/>
            <person name="Horton D.L."/>
            <person name="Alikhan N.F."/>
            <person name="Baker D."/>
            <person name="Gharbi K."/>
            <person name="Hall N."/>
            <person name="Watson M."/>
            <person name="Adriaenssens E.M."/>
            <person name="Foster-Nyarko E."/>
            <person name="Jarju S."/>
            <person name="Secka A."/>
            <person name="Antonio M."/>
            <person name="Oren A."/>
            <person name="Chaudhuri R.R."/>
            <person name="La Ragione R."/>
            <person name="Hildebrand F."/>
            <person name="Pallen M.J."/>
        </authorList>
    </citation>
    <scope>NUCLEOTIDE SEQUENCE</scope>
    <source>
        <strain evidence="2">ChiHjej12B11-7776</strain>
    </source>
</reference>
<keyword evidence="1" id="KW-0446">Lipid-binding</keyword>
<accession>A0A9D1MYF6</accession>
<dbReference type="SUPFAM" id="SSF82549">
    <property type="entry name" value="DAK1/DegV-like"/>
    <property type="match status" value="1"/>
</dbReference>
<dbReference type="PANTHER" id="PTHR33434">
    <property type="entry name" value="DEGV DOMAIN-CONTAINING PROTEIN DR_1986-RELATED"/>
    <property type="match status" value="1"/>
</dbReference>
<name>A0A9D1MYF6_9BACT</name>
<dbReference type="AlphaFoldDB" id="A0A9D1MYF6"/>
<evidence type="ECO:0000313" key="2">
    <source>
        <dbReference type="EMBL" id="HIU91492.1"/>
    </source>
</evidence>
<dbReference type="NCBIfam" id="TIGR00762">
    <property type="entry name" value="DegV"/>
    <property type="match status" value="1"/>
</dbReference>
<organism evidence="2 3">
    <name type="scientific">Candidatus Fimimonas merdipullorum</name>
    <dbReference type="NCBI Taxonomy" id="2840822"/>
    <lineage>
        <taxon>Bacteria</taxon>
        <taxon>Pseudomonadati</taxon>
        <taxon>Myxococcota</taxon>
        <taxon>Myxococcia</taxon>
        <taxon>Myxococcales</taxon>
        <taxon>Cystobacterineae</taxon>
        <taxon>Myxococcaceae</taxon>
        <taxon>Myxococcaceae incertae sedis</taxon>
        <taxon>Candidatus Fimimonas</taxon>
    </lineage>
</organism>
<dbReference type="Proteomes" id="UP000886852">
    <property type="component" value="Unassembled WGS sequence"/>
</dbReference>
<evidence type="ECO:0000313" key="3">
    <source>
        <dbReference type="Proteomes" id="UP000886852"/>
    </source>
</evidence>
<feature type="non-terminal residue" evidence="2">
    <location>
        <position position="141"/>
    </location>
</feature>
<dbReference type="InterPro" id="IPR050270">
    <property type="entry name" value="DegV_domain_contain"/>
</dbReference>
<protein>
    <submittedName>
        <fullName evidence="2">DegV family protein</fullName>
    </submittedName>
</protein>
<dbReference type="PANTHER" id="PTHR33434:SF2">
    <property type="entry name" value="FATTY ACID-BINDING PROTEIN TM_1468"/>
    <property type="match status" value="1"/>
</dbReference>